<dbReference type="InterPro" id="IPR002734">
    <property type="entry name" value="RibDG_C"/>
</dbReference>
<name>A0A852T303_9MICO</name>
<accession>A0A852T303</accession>
<dbReference type="RefSeq" id="WP_179457758.1">
    <property type="nucleotide sequence ID" value="NZ_BAAAPX010000001.1"/>
</dbReference>
<dbReference type="InterPro" id="IPR024072">
    <property type="entry name" value="DHFR-like_dom_sf"/>
</dbReference>
<evidence type="ECO:0000259" key="1">
    <source>
        <dbReference type="Pfam" id="PF01872"/>
    </source>
</evidence>
<organism evidence="2 3">
    <name type="scientific">Leifsonia soli</name>
    <dbReference type="NCBI Taxonomy" id="582665"/>
    <lineage>
        <taxon>Bacteria</taxon>
        <taxon>Bacillati</taxon>
        <taxon>Actinomycetota</taxon>
        <taxon>Actinomycetes</taxon>
        <taxon>Micrococcales</taxon>
        <taxon>Microbacteriaceae</taxon>
        <taxon>Leifsonia</taxon>
    </lineage>
</organism>
<feature type="domain" description="Bacterial bifunctional deaminase-reductase C-terminal" evidence="1">
    <location>
        <begin position="2"/>
        <end position="185"/>
    </location>
</feature>
<proteinExistence type="predicted"/>
<dbReference type="PANTHER" id="PTHR38011:SF2">
    <property type="entry name" value="BIFUNCTIONAL DEAMINASE-REDUCTASE DOMAIN PROTEIN"/>
    <property type="match status" value="1"/>
</dbReference>
<reference evidence="2 3" key="1">
    <citation type="submission" date="2020-07" db="EMBL/GenBank/DDBJ databases">
        <title>Sequencing the genomes of 1000 actinobacteria strains.</title>
        <authorList>
            <person name="Klenk H.-P."/>
        </authorList>
    </citation>
    <scope>NUCLEOTIDE SEQUENCE [LARGE SCALE GENOMIC DNA]</scope>
    <source>
        <strain evidence="2 3">DSM 23871</strain>
    </source>
</reference>
<evidence type="ECO:0000313" key="3">
    <source>
        <dbReference type="Proteomes" id="UP000589620"/>
    </source>
</evidence>
<dbReference type="GO" id="GO:0008703">
    <property type="term" value="F:5-amino-6-(5-phosphoribosylamino)uracil reductase activity"/>
    <property type="evidence" value="ECO:0007669"/>
    <property type="project" value="InterPro"/>
</dbReference>
<dbReference type="GO" id="GO:0009231">
    <property type="term" value="P:riboflavin biosynthetic process"/>
    <property type="evidence" value="ECO:0007669"/>
    <property type="project" value="InterPro"/>
</dbReference>
<dbReference type="PANTHER" id="PTHR38011">
    <property type="entry name" value="DIHYDROFOLATE REDUCTASE FAMILY PROTEIN (AFU_ORTHOLOGUE AFUA_8G06820)"/>
    <property type="match status" value="1"/>
</dbReference>
<gene>
    <name evidence="2" type="ORF">BJ963_003517</name>
</gene>
<protein>
    <submittedName>
        <fullName evidence="2">Dihydrofolate reductase</fullName>
    </submittedName>
</protein>
<evidence type="ECO:0000313" key="2">
    <source>
        <dbReference type="EMBL" id="NYD75998.1"/>
    </source>
</evidence>
<dbReference type="Proteomes" id="UP000589620">
    <property type="component" value="Unassembled WGS sequence"/>
</dbReference>
<comment type="caution">
    <text evidence="2">The sequence shown here is derived from an EMBL/GenBank/DDBJ whole genome shotgun (WGS) entry which is preliminary data.</text>
</comment>
<dbReference type="InterPro" id="IPR050765">
    <property type="entry name" value="Riboflavin_Biosynth_HTPR"/>
</dbReference>
<dbReference type="Gene3D" id="3.40.430.10">
    <property type="entry name" value="Dihydrofolate Reductase, subunit A"/>
    <property type="match status" value="1"/>
</dbReference>
<sequence>MKLTISLQVTLDGVAQANGGNNEEMDPGFTRGGWALPLNDSEAVQDILDMWRRPDAFLLGRKTYRLFETYWGARSDDGGFGEAISSRPKYLVSSTVTAPTWEGTTVISGDVAARVRELKAREEGELLVVGSVALARWLLENELVDELNLLQFPVIVGEGERWLPQRGLDFALDLTGTRVFPTGIVSLTYRIGGRPQYA</sequence>
<dbReference type="AlphaFoldDB" id="A0A852T303"/>
<dbReference type="SUPFAM" id="SSF53597">
    <property type="entry name" value="Dihydrofolate reductase-like"/>
    <property type="match status" value="1"/>
</dbReference>
<dbReference type="Pfam" id="PF01872">
    <property type="entry name" value="RibD_C"/>
    <property type="match status" value="1"/>
</dbReference>
<keyword evidence="3" id="KW-1185">Reference proteome</keyword>
<dbReference type="EMBL" id="JACCBJ010000001">
    <property type="protein sequence ID" value="NYD75998.1"/>
    <property type="molecule type" value="Genomic_DNA"/>
</dbReference>